<sequence length="205" mass="24020">MLNRLAKISRKTIFFVIMVLLLVGIVLVYLNKDNRFELSKDDKIKITPTQIQSIRDIGQWEFLTINNEEIIDTVRHGFFGDAELVRIYYGTLRLGIDLQDAGEDFIEPQGDSIVVMLPPVKLLDHNFIDEARTKSFFEKGEWKAKDRDDLYRRAYQAMIERCLTTPNIKSAERNATRQFYKLMKSMGFENVIIRTKPYTTEKRSQ</sequence>
<comment type="caution">
    <text evidence="2">The sequence shown here is derived from an EMBL/GenBank/DDBJ whole genome shotgun (WGS) entry which is preliminary data.</text>
</comment>
<name>A0A2N6QQ16_9BACT</name>
<reference evidence="2 3" key="1">
    <citation type="submission" date="2017-09" db="EMBL/GenBank/DDBJ databases">
        <title>Bacterial strain isolated from the female urinary microbiota.</title>
        <authorList>
            <person name="Thomas-White K."/>
            <person name="Kumar N."/>
            <person name="Forster S."/>
            <person name="Putonti C."/>
            <person name="Lawley T."/>
            <person name="Wolfe A.J."/>
        </authorList>
    </citation>
    <scope>NUCLEOTIDE SEQUENCE [LARGE SCALE GENOMIC DNA]</scope>
    <source>
        <strain evidence="2 3">UMB0536</strain>
    </source>
</reference>
<evidence type="ECO:0000313" key="3">
    <source>
        <dbReference type="Proteomes" id="UP000235564"/>
    </source>
</evidence>
<keyword evidence="1" id="KW-0472">Membrane</keyword>
<dbReference type="AlphaFoldDB" id="A0A2N6QQ16"/>
<gene>
    <name evidence="2" type="ORF">CJ231_08895</name>
</gene>
<dbReference type="InterPro" id="IPR025324">
    <property type="entry name" value="DUF4230"/>
</dbReference>
<dbReference type="Proteomes" id="UP000235564">
    <property type="component" value="Unassembled WGS sequence"/>
</dbReference>
<evidence type="ECO:0000313" key="2">
    <source>
        <dbReference type="EMBL" id="PMC23734.1"/>
    </source>
</evidence>
<accession>A0A2N6QQ16</accession>
<feature type="transmembrane region" description="Helical" evidence="1">
    <location>
        <begin position="12"/>
        <end position="30"/>
    </location>
</feature>
<proteinExistence type="predicted"/>
<organism evidence="2 3">
    <name type="scientific">Hoylesella buccalis</name>
    <dbReference type="NCBI Taxonomy" id="28127"/>
    <lineage>
        <taxon>Bacteria</taxon>
        <taxon>Pseudomonadati</taxon>
        <taxon>Bacteroidota</taxon>
        <taxon>Bacteroidia</taxon>
        <taxon>Bacteroidales</taxon>
        <taxon>Prevotellaceae</taxon>
        <taxon>Hoylesella</taxon>
    </lineage>
</organism>
<evidence type="ECO:0008006" key="4">
    <source>
        <dbReference type="Google" id="ProtNLM"/>
    </source>
</evidence>
<dbReference type="Pfam" id="PF14014">
    <property type="entry name" value="DUF4230"/>
    <property type="match status" value="1"/>
</dbReference>
<dbReference type="OrthoDB" id="1079857at2"/>
<keyword evidence="1" id="KW-0812">Transmembrane</keyword>
<protein>
    <recommendedName>
        <fullName evidence="4">DUF4230 domain-containing protein</fullName>
    </recommendedName>
</protein>
<keyword evidence="1" id="KW-1133">Transmembrane helix</keyword>
<evidence type="ECO:0000256" key="1">
    <source>
        <dbReference type="SAM" id="Phobius"/>
    </source>
</evidence>
<dbReference type="EMBL" id="PNGJ01000007">
    <property type="protein sequence ID" value="PMC23734.1"/>
    <property type="molecule type" value="Genomic_DNA"/>
</dbReference>